<dbReference type="GO" id="GO:0005886">
    <property type="term" value="C:plasma membrane"/>
    <property type="evidence" value="ECO:0007669"/>
    <property type="project" value="UniProtKB-SubCell"/>
</dbReference>
<dbReference type="AlphaFoldDB" id="A0A1X1YUR8"/>
<evidence type="ECO:0000256" key="4">
    <source>
        <dbReference type="ARBA" id="ARBA00022692"/>
    </source>
</evidence>
<sequence>MPASDPGLRRVSVHTGAAVVDVTLPAAVPVATLIPSIVDIIERRGAEPAGDVVATRYQLSRPGSSALPASSTLAQNDIRDGAVLVLSRSSAQPHTPRHHDVAEALAAVIDTAARPCARQRARLTGAVAAGCLTGVGALMLVRNAFDTNVARQPGSTASVAATAGLAALFFAVIAHRAYRDPVTALTLNVIATAFAAIAGLLAVPGTPGAPHVLLAAMAAAVTSVLALRVTGCGVVTLTALGCFAAVTAVTALARVFTAIPLHAVGSASALASLGLLEVSPRASIVLAGLAPRLPIPDGNDAEAAPATDRLAAKAIRADNWLTGLLVAFSSSAATGAIVTALAARGRGAPGIGNLAFAAVIGGLLLLRARSVDGRRTLVFVATGIATTATAFAVAAASAPQGGPWIAGTTAVLAAAAICLGSVAPAMPLSPVGRRGVELLECVALVAAVPMTCWMCGLFGTVRGLNLT</sequence>
<dbReference type="Proteomes" id="UP000466396">
    <property type="component" value="Chromosome"/>
</dbReference>
<keyword evidence="9" id="KW-1185">Reference proteome</keyword>
<evidence type="ECO:0000256" key="3">
    <source>
        <dbReference type="ARBA" id="ARBA00022475"/>
    </source>
</evidence>
<dbReference type="STRING" id="169765.AWC15_12510"/>
<comment type="similarity">
    <text evidence="2">Belongs to the EccD/Snm4 family.</text>
</comment>
<accession>A0A1X1YUR8</accession>
<dbReference type="EMBL" id="AP022581">
    <property type="protein sequence ID" value="BBX98101.1"/>
    <property type="molecule type" value="Genomic_DNA"/>
</dbReference>
<proteinExistence type="inferred from homology"/>
<dbReference type="InterPro" id="IPR006707">
    <property type="entry name" value="T7SS_EccD"/>
</dbReference>
<keyword evidence="4" id="KW-0812">Transmembrane</keyword>
<dbReference type="RefSeq" id="WP_085156452.1">
    <property type="nucleotide sequence ID" value="NZ_AP022581.1"/>
</dbReference>
<protein>
    <submittedName>
        <fullName evidence="8">ESX-4 secretion system protein eccD4</fullName>
    </submittedName>
</protein>
<dbReference type="NCBIfam" id="TIGR03920">
    <property type="entry name" value="T7SS_EccD"/>
    <property type="match status" value="1"/>
</dbReference>
<gene>
    <name evidence="8" type="primary">eccD4</name>
    <name evidence="8" type="ORF">MLAC_33950</name>
</gene>
<evidence type="ECO:0000256" key="5">
    <source>
        <dbReference type="ARBA" id="ARBA00022989"/>
    </source>
</evidence>
<dbReference type="KEGG" id="mlj:MLAC_33950"/>
<evidence type="ECO:0000259" key="7">
    <source>
        <dbReference type="Pfam" id="PF19053"/>
    </source>
</evidence>
<keyword evidence="3" id="KW-1003">Cell membrane</keyword>
<dbReference type="Gene3D" id="3.10.20.90">
    <property type="entry name" value="Phosphatidylinositol 3-kinase Catalytic Subunit, Chain A, domain 1"/>
    <property type="match status" value="1"/>
</dbReference>
<keyword evidence="5" id="KW-1133">Transmembrane helix</keyword>
<evidence type="ECO:0000313" key="9">
    <source>
        <dbReference type="Proteomes" id="UP000466396"/>
    </source>
</evidence>
<dbReference type="Pfam" id="PF19053">
    <property type="entry name" value="EccD"/>
    <property type="match status" value="1"/>
</dbReference>
<evidence type="ECO:0000256" key="6">
    <source>
        <dbReference type="ARBA" id="ARBA00023136"/>
    </source>
</evidence>
<feature type="domain" description="EccD-like transmembrane" evidence="7">
    <location>
        <begin position="121"/>
        <end position="464"/>
    </location>
</feature>
<reference evidence="8 9" key="1">
    <citation type="journal article" date="2019" name="Emerg. Microbes Infect.">
        <title>Comprehensive subspecies identification of 175 nontuberculous mycobacteria species based on 7547 genomic profiles.</title>
        <authorList>
            <person name="Matsumoto Y."/>
            <person name="Kinjo T."/>
            <person name="Motooka D."/>
            <person name="Nabeya D."/>
            <person name="Jung N."/>
            <person name="Uechi K."/>
            <person name="Horii T."/>
            <person name="Iida T."/>
            <person name="Fujita J."/>
            <person name="Nakamura S."/>
        </authorList>
    </citation>
    <scope>NUCLEOTIDE SEQUENCE [LARGE SCALE GENOMIC DNA]</scope>
    <source>
        <strain evidence="8 9">JCM 15657</strain>
    </source>
</reference>
<dbReference type="OrthoDB" id="4156660at2"/>
<comment type="subcellular location">
    <subcellularLocation>
        <location evidence="1">Cell membrane</location>
        <topology evidence="1">Multi-pass membrane protein</topology>
    </subcellularLocation>
</comment>
<keyword evidence="6" id="KW-0472">Membrane</keyword>
<evidence type="ECO:0000313" key="8">
    <source>
        <dbReference type="EMBL" id="BBX98101.1"/>
    </source>
</evidence>
<dbReference type="Pfam" id="PF08817">
    <property type="entry name" value="YukD"/>
    <property type="match status" value="1"/>
</dbReference>
<name>A0A1X1YUR8_9MYCO</name>
<dbReference type="InterPro" id="IPR044049">
    <property type="entry name" value="EccD_transm"/>
</dbReference>
<dbReference type="PIRSF" id="PIRSF017804">
    <property type="entry name" value="Secretion_EccD1"/>
    <property type="match status" value="1"/>
</dbReference>
<evidence type="ECO:0000256" key="2">
    <source>
        <dbReference type="ARBA" id="ARBA00006162"/>
    </source>
</evidence>
<organism evidence="8 9">
    <name type="scientific">Mycobacterium lacus</name>
    <dbReference type="NCBI Taxonomy" id="169765"/>
    <lineage>
        <taxon>Bacteria</taxon>
        <taxon>Bacillati</taxon>
        <taxon>Actinomycetota</taxon>
        <taxon>Actinomycetes</taxon>
        <taxon>Mycobacteriales</taxon>
        <taxon>Mycobacteriaceae</taxon>
        <taxon>Mycobacterium</taxon>
    </lineage>
</organism>
<dbReference type="InterPro" id="IPR024962">
    <property type="entry name" value="YukD-like"/>
</dbReference>
<evidence type="ECO:0000256" key="1">
    <source>
        <dbReference type="ARBA" id="ARBA00004651"/>
    </source>
</evidence>